<dbReference type="SUPFAM" id="SSF111369">
    <property type="entry name" value="HlyD-like secretion proteins"/>
    <property type="match status" value="1"/>
</dbReference>
<dbReference type="PANTHER" id="PTHR30386:SF19">
    <property type="entry name" value="MULTIDRUG EXPORT PROTEIN EMRA-RELATED"/>
    <property type="match status" value="1"/>
</dbReference>
<dbReference type="PRINTS" id="PR01490">
    <property type="entry name" value="RTXTOXIND"/>
</dbReference>
<feature type="domain" description="p-hydroxybenzoic acid efflux pump subunit AaeA-like beta-barrel" evidence="3">
    <location>
        <begin position="228"/>
        <end position="319"/>
    </location>
</feature>
<proteinExistence type="predicted"/>
<evidence type="ECO:0000313" key="5">
    <source>
        <dbReference type="Proteomes" id="UP000094609"/>
    </source>
</evidence>
<dbReference type="Gene3D" id="1.10.287.470">
    <property type="entry name" value="Helix hairpin bin"/>
    <property type="match status" value="1"/>
</dbReference>
<dbReference type="Pfam" id="PF25885">
    <property type="entry name" value="HH_EMRA"/>
    <property type="match status" value="1"/>
</dbReference>
<dbReference type="STRING" id="1193502.SHALO_0612"/>
<evidence type="ECO:0000259" key="3">
    <source>
        <dbReference type="Pfam" id="PF25963"/>
    </source>
</evidence>
<feature type="domain" description="Multidrug export protein EmrA/FarA alpha-helical hairpin" evidence="2">
    <location>
        <begin position="43"/>
        <end position="191"/>
    </location>
</feature>
<name>A0A1D7THD3_9BACT</name>
<dbReference type="PATRIC" id="fig|1193502.14.peg.622"/>
<evidence type="ECO:0000256" key="1">
    <source>
        <dbReference type="ARBA" id="ARBA00004196"/>
    </source>
</evidence>
<dbReference type="KEGG" id="shal:SHALO_0612"/>
<organism evidence="4 5">
    <name type="scientific">Sulfurospirillum halorespirans DSM 13726</name>
    <dbReference type="NCBI Taxonomy" id="1193502"/>
    <lineage>
        <taxon>Bacteria</taxon>
        <taxon>Pseudomonadati</taxon>
        <taxon>Campylobacterota</taxon>
        <taxon>Epsilonproteobacteria</taxon>
        <taxon>Campylobacterales</taxon>
        <taxon>Sulfurospirillaceae</taxon>
        <taxon>Sulfurospirillum</taxon>
    </lineage>
</organism>
<dbReference type="GO" id="GO:0055085">
    <property type="term" value="P:transmembrane transport"/>
    <property type="evidence" value="ECO:0007669"/>
    <property type="project" value="InterPro"/>
</dbReference>
<dbReference type="PANTHER" id="PTHR30386">
    <property type="entry name" value="MEMBRANE FUSION SUBUNIT OF EMRAB-TOLC MULTIDRUG EFFLUX PUMP"/>
    <property type="match status" value="1"/>
</dbReference>
<keyword evidence="5" id="KW-1185">Reference proteome</keyword>
<dbReference type="InterPro" id="IPR058634">
    <property type="entry name" value="AaeA-lik-b-barrel"/>
</dbReference>
<comment type="subcellular location">
    <subcellularLocation>
        <location evidence="1">Cell envelope</location>
    </subcellularLocation>
</comment>
<dbReference type="Proteomes" id="UP000094609">
    <property type="component" value="Chromosome"/>
</dbReference>
<dbReference type="Gene3D" id="2.40.30.170">
    <property type="match status" value="1"/>
</dbReference>
<dbReference type="Gene3D" id="2.40.50.100">
    <property type="match status" value="1"/>
</dbReference>
<accession>A0A1D7THD3</accession>
<sequence length="327" mass="35926">MRILPLRLHKLPLLRGGTIREILVNDTQSVKVGDVLVKIDQVDAKIILEQAEADLDRTIRTVKGYIANDGNLNAQISAREADEKRITAQMSAAKADLERATIDLQRREALIASGSVSEDELTRMKNAYITAKSNFEALQASELGVKANLKAALYSKEINTALISGTTESNHPEINAARARLEQAKIDFERTVLRSPIDGIVSKRQVQLGQHVQQGTYLLSVVPVDQIHVDANFKEAQLQKVRVGQAVTLYADLYGKQTVYHGIVEGFSGGTGAAFAAIPAQNATGNWIKVVQRVPVRIKMDTDELKANPLRVGLSMNVEIDTRTRIN</sequence>
<dbReference type="InterPro" id="IPR050739">
    <property type="entry name" value="MFP"/>
</dbReference>
<dbReference type="Pfam" id="PF25963">
    <property type="entry name" value="Beta-barrel_AAEA"/>
    <property type="match status" value="1"/>
</dbReference>
<evidence type="ECO:0000259" key="2">
    <source>
        <dbReference type="Pfam" id="PF25885"/>
    </source>
</evidence>
<gene>
    <name evidence="4" type="ORF">SHALO_0612</name>
</gene>
<protein>
    <submittedName>
        <fullName evidence="4">Multidrug resistance efflux pump EmrA</fullName>
    </submittedName>
</protein>
<dbReference type="InterPro" id="IPR058633">
    <property type="entry name" value="EmrA/FarA_HH"/>
</dbReference>
<evidence type="ECO:0000313" key="4">
    <source>
        <dbReference type="EMBL" id="AOO64401.1"/>
    </source>
</evidence>
<dbReference type="GO" id="GO:0030313">
    <property type="term" value="C:cell envelope"/>
    <property type="evidence" value="ECO:0007669"/>
    <property type="project" value="UniProtKB-SubCell"/>
</dbReference>
<reference evidence="5" key="1">
    <citation type="submission" date="2016-08" db="EMBL/GenBank/DDBJ databases">
        <title>Complete genome sequence of the organohalide-respiring Epsilonproteobacterium Sulfurospirillum halorespirans.</title>
        <authorList>
            <person name="Goris T."/>
            <person name="Zimmermann J."/>
            <person name="Schenz B."/>
            <person name="Lemos M."/>
            <person name="Hackermueller J."/>
            <person name="Diekert G."/>
        </authorList>
    </citation>
    <scope>NUCLEOTIDE SEQUENCE [LARGE SCALE GENOMIC DNA]</scope>
    <source>
        <strain>DSM 13726</strain>
        <strain evidence="5">PCE-M2</strain>
    </source>
</reference>
<dbReference type="AlphaFoldDB" id="A0A1D7THD3"/>
<dbReference type="EMBL" id="CP017111">
    <property type="protein sequence ID" value="AOO64401.1"/>
    <property type="molecule type" value="Genomic_DNA"/>
</dbReference>